<evidence type="ECO:0000313" key="3">
    <source>
        <dbReference type="Proteomes" id="UP000466396"/>
    </source>
</evidence>
<gene>
    <name evidence="2" type="ORF">MLAC_08950</name>
</gene>
<name>A0A1X1XZ23_9MYCO</name>
<dbReference type="OrthoDB" id="3290566at2"/>
<evidence type="ECO:0000313" key="2">
    <source>
        <dbReference type="EMBL" id="BBX95601.1"/>
    </source>
</evidence>
<keyword evidence="3" id="KW-1185">Reference proteome</keyword>
<protein>
    <submittedName>
        <fullName evidence="2">Uncharacterized protein</fullName>
    </submittedName>
</protein>
<reference evidence="2 3" key="1">
    <citation type="journal article" date="2019" name="Emerg. Microbes Infect.">
        <title>Comprehensive subspecies identification of 175 nontuberculous mycobacteria species based on 7547 genomic profiles.</title>
        <authorList>
            <person name="Matsumoto Y."/>
            <person name="Kinjo T."/>
            <person name="Motooka D."/>
            <person name="Nabeya D."/>
            <person name="Jung N."/>
            <person name="Uechi K."/>
            <person name="Horii T."/>
            <person name="Iida T."/>
            <person name="Fujita J."/>
            <person name="Nakamura S."/>
        </authorList>
    </citation>
    <scope>NUCLEOTIDE SEQUENCE [LARGE SCALE GENOMIC DNA]</scope>
    <source>
        <strain evidence="2 3">JCM 15657</strain>
    </source>
</reference>
<evidence type="ECO:0000256" key="1">
    <source>
        <dbReference type="SAM" id="MobiDB-lite"/>
    </source>
</evidence>
<accession>A0A1X1XZ23</accession>
<feature type="region of interest" description="Disordered" evidence="1">
    <location>
        <begin position="1"/>
        <end position="26"/>
    </location>
</feature>
<sequence>MKHHHMRGRGCGRPGGWQQAAQPDASGAAEWFAGRLPDDWFDGDPTVIVDREEITVIGKLPEPGDSGNEESEARAEGRVARFREETRSQRMNIADEAQHRYGRKVSWGVDVDSATGTERILFTHIAVPVMTRLKQPERQVLDTLVDAGVARSRADALAWSVKLVGEHTEEWLAKLRDAMSAVDDLRAEGPGL</sequence>
<feature type="compositionally biased region" description="Basic residues" evidence="1">
    <location>
        <begin position="1"/>
        <end position="10"/>
    </location>
</feature>
<dbReference type="KEGG" id="mlj:MLAC_08950"/>
<dbReference type="STRING" id="169765.AWC15_04105"/>
<dbReference type="AlphaFoldDB" id="A0A1X1XZ23"/>
<dbReference type="Proteomes" id="UP000466396">
    <property type="component" value="Chromosome"/>
</dbReference>
<dbReference type="EMBL" id="AP022581">
    <property type="protein sequence ID" value="BBX95601.1"/>
    <property type="molecule type" value="Genomic_DNA"/>
</dbReference>
<dbReference type="RefSeq" id="WP_085161786.1">
    <property type="nucleotide sequence ID" value="NZ_AP022581.1"/>
</dbReference>
<proteinExistence type="predicted"/>
<organism evidence="2 3">
    <name type="scientific">Mycobacterium lacus</name>
    <dbReference type="NCBI Taxonomy" id="169765"/>
    <lineage>
        <taxon>Bacteria</taxon>
        <taxon>Bacillati</taxon>
        <taxon>Actinomycetota</taxon>
        <taxon>Actinomycetes</taxon>
        <taxon>Mycobacteriales</taxon>
        <taxon>Mycobacteriaceae</taxon>
        <taxon>Mycobacterium</taxon>
    </lineage>
</organism>